<accession>A0A9P1DMV3</accession>
<dbReference type="EMBL" id="CAMXCT030005146">
    <property type="protein sequence ID" value="CAL4798865.1"/>
    <property type="molecule type" value="Genomic_DNA"/>
</dbReference>
<feature type="region of interest" description="Disordered" evidence="1">
    <location>
        <begin position="520"/>
        <end position="634"/>
    </location>
</feature>
<sequence length="634" mass="69388">MRAFFGVGRSAGTPSNAGSEEGPQPGDVVVAGTPVTFHPPHPAEVVLAHEVGRPENLSVAATAEAAQAAETMVVHTNDQRLQIAQSLKSSLNQEFQPNICMLNTDQLCRHACDLATAPDWMKECYNTQQNFTWALAGFNVLLSSFFRSGTKTRQSLQEVTARMIVPDPTIIDEAKELMQQMPRRDVIPPRWQVIAQAAREILDQFYDADTDDQGRTYKAFILMMPFVMNGQARGCQLMEVEDKAWVGWALPFNRDDGKLLHVTVYARDCLQFVKFFLSKSGLAVGRDFQQRSLIALQDNDEGETMTQEARNKQLLRGSFFYKGFGPVREQFMKGGVLLLADSDRTVRNEELVILSNLEPGYGQLVDGAAMTNTSIWLTSSGFFYILKFAPIVVVNKKFTTPLFTLKAECVKGDFANDDFMVRRRQDVDVLWSGSGADDFGLVWDGYYVEHAIAVKKSNSLHVVSLQLVRQLDAVASPYSMYLARCSRAPTGLHLGLLAGGTQAYCVDTLRQTGDANMAKGALKGGSGGKSGSGGKGGSGGWGGWSSWKSNQAQSSWGAQNDGWGNARQSQSGWASESRGFPAPASSASAAAAAVEVDEEEEQQQKQEHDEAAEGGGWPSWWGGRDVDPDDEWAQ</sequence>
<keyword evidence="4" id="KW-1185">Reference proteome</keyword>
<proteinExistence type="predicted"/>
<evidence type="ECO:0000313" key="2">
    <source>
        <dbReference type="EMBL" id="CAI4011553.1"/>
    </source>
</evidence>
<dbReference type="EMBL" id="CAMXCT010005146">
    <property type="protein sequence ID" value="CAI4011553.1"/>
    <property type="molecule type" value="Genomic_DNA"/>
</dbReference>
<feature type="compositionally biased region" description="Gly residues" evidence="1">
    <location>
        <begin position="522"/>
        <end position="543"/>
    </location>
</feature>
<evidence type="ECO:0000256" key="1">
    <source>
        <dbReference type="SAM" id="MobiDB-lite"/>
    </source>
</evidence>
<name>A0A9P1DMV3_9DINO</name>
<reference evidence="3" key="2">
    <citation type="submission" date="2024-04" db="EMBL/GenBank/DDBJ databases">
        <authorList>
            <person name="Chen Y."/>
            <person name="Shah S."/>
            <person name="Dougan E. K."/>
            <person name="Thang M."/>
            <person name="Chan C."/>
        </authorList>
    </citation>
    <scope>NUCLEOTIDE SEQUENCE [LARGE SCALE GENOMIC DNA]</scope>
</reference>
<gene>
    <name evidence="2" type="ORF">C1SCF055_LOCUS36703</name>
</gene>
<dbReference type="EMBL" id="CAMXCT020005146">
    <property type="protein sequence ID" value="CAL1164928.1"/>
    <property type="molecule type" value="Genomic_DNA"/>
</dbReference>
<evidence type="ECO:0000313" key="4">
    <source>
        <dbReference type="Proteomes" id="UP001152797"/>
    </source>
</evidence>
<dbReference type="Proteomes" id="UP001152797">
    <property type="component" value="Unassembled WGS sequence"/>
</dbReference>
<protein>
    <submittedName>
        <fullName evidence="2">Uncharacterized protein</fullName>
    </submittedName>
</protein>
<dbReference type="OrthoDB" id="487340at2759"/>
<feature type="compositionally biased region" description="Low complexity" evidence="1">
    <location>
        <begin position="581"/>
        <end position="594"/>
    </location>
</feature>
<reference evidence="2" key="1">
    <citation type="submission" date="2022-10" db="EMBL/GenBank/DDBJ databases">
        <authorList>
            <person name="Chen Y."/>
            <person name="Dougan E. K."/>
            <person name="Chan C."/>
            <person name="Rhodes N."/>
            <person name="Thang M."/>
        </authorList>
    </citation>
    <scope>NUCLEOTIDE SEQUENCE</scope>
</reference>
<feature type="compositionally biased region" description="Basic and acidic residues" evidence="1">
    <location>
        <begin position="602"/>
        <end position="611"/>
    </location>
</feature>
<organism evidence="2">
    <name type="scientific">Cladocopium goreaui</name>
    <dbReference type="NCBI Taxonomy" id="2562237"/>
    <lineage>
        <taxon>Eukaryota</taxon>
        <taxon>Sar</taxon>
        <taxon>Alveolata</taxon>
        <taxon>Dinophyceae</taxon>
        <taxon>Suessiales</taxon>
        <taxon>Symbiodiniaceae</taxon>
        <taxon>Cladocopium</taxon>
    </lineage>
</organism>
<dbReference type="AlphaFoldDB" id="A0A9P1DMV3"/>
<feature type="region of interest" description="Disordered" evidence="1">
    <location>
        <begin position="1"/>
        <end position="27"/>
    </location>
</feature>
<comment type="caution">
    <text evidence="2">The sequence shown here is derived from an EMBL/GenBank/DDBJ whole genome shotgun (WGS) entry which is preliminary data.</text>
</comment>
<evidence type="ECO:0000313" key="3">
    <source>
        <dbReference type="EMBL" id="CAL1164928.1"/>
    </source>
</evidence>